<dbReference type="GO" id="GO:0006269">
    <property type="term" value="P:DNA replication, synthesis of primer"/>
    <property type="evidence" value="ECO:0007669"/>
    <property type="project" value="UniProtKB-KW"/>
</dbReference>
<dbReference type="SUPFAM" id="SSF57783">
    <property type="entry name" value="Zinc beta-ribbon"/>
    <property type="match status" value="1"/>
</dbReference>
<dbReference type="Gene3D" id="3.90.580.10">
    <property type="entry name" value="Zinc finger, CHC2-type domain"/>
    <property type="match status" value="1"/>
</dbReference>
<dbReference type="GO" id="GO:0016779">
    <property type="term" value="F:nucleotidyltransferase activity"/>
    <property type="evidence" value="ECO:0007669"/>
    <property type="project" value="UniProtKB-KW"/>
</dbReference>
<keyword evidence="1" id="KW-0240">DNA-directed RNA polymerase</keyword>
<evidence type="ECO:0000313" key="9">
    <source>
        <dbReference type="Proteomes" id="UP001056819"/>
    </source>
</evidence>
<keyword evidence="5" id="KW-0235">DNA replication</keyword>
<feature type="domain" description="DNA primase/helicase Gp4 N-terminal Bacteriophage T7-like" evidence="7">
    <location>
        <begin position="35"/>
        <end position="73"/>
    </location>
</feature>
<dbReference type="EMBL" id="CP097501">
    <property type="protein sequence ID" value="URD66901.1"/>
    <property type="molecule type" value="Genomic_DNA"/>
</dbReference>
<organism evidence="8 9">
    <name type="scientific">Conchiformibius steedae DSM 2580</name>
    <dbReference type="NCBI Taxonomy" id="1121352"/>
    <lineage>
        <taxon>Bacteria</taxon>
        <taxon>Pseudomonadati</taxon>
        <taxon>Pseudomonadota</taxon>
        <taxon>Betaproteobacteria</taxon>
        <taxon>Neisseriales</taxon>
        <taxon>Neisseriaceae</taxon>
        <taxon>Conchiformibius</taxon>
    </lineage>
</organism>
<keyword evidence="3" id="KW-0808">Transferase</keyword>
<dbReference type="Pfam" id="PF23639">
    <property type="entry name" value="DUF7146"/>
    <property type="match status" value="1"/>
</dbReference>
<dbReference type="SMART" id="SM00778">
    <property type="entry name" value="Prim_Zn_Ribbon"/>
    <property type="match status" value="1"/>
</dbReference>
<sequence>MKTMYTLADVKAAANGNWEAILSALGVPQHLLNKNKHQPCPACGGKNRFRFTDNGGRGWFICNQCNQKGGSGFDLLMLVFGCTFDEALKRVAELLGMSGGTRSPALTLPARETAPPTVQTDENQRQRLLECWNGCQSWQSGGVIAAYLSGRGIPEAGNLPFQDDGLRFHSSLAYWHQGACLGRFPAMVGAFRHADGTFAGLHLTYLMQQGGKVFKAVLKDPKTGERLDAKKHRSIHAGALSGAAVPLFGLPENGCLAVCEGIETAAAAHCVSGLSVWACGAANRIAAFALPEAVRRLVVIADNDRNQTGINAAYQLQRRYYKALNGNIDVWQPDEADCDVLDILAQETQGK</sequence>
<dbReference type="InterPro" id="IPR013237">
    <property type="entry name" value="Phage_T7_Gp4_N"/>
</dbReference>
<dbReference type="GO" id="GO:1990077">
    <property type="term" value="C:primosome complex"/>
    <property type="evidence" value="ECO:0007669"/>
    <property type="project" value="UniProtKB-KW"/>
</dbReference>
<dbReference type="InterPro" id="IPR036977">
    <property type="entry name" value="DNA_primase_Znf_CHC2"/>
</dbReference>
<evidence type="ECO:0000256" key="4">
    <source>
        <dbReference type="ARBA" id="ARBA00022695"/>
    </source>
</evidence>
<dbReference type="InterPro" id="IPR034154">
    <property type="entry name" value="TOPRIM_DnaG/twinkle"/>
</dbReference>
<evidence type="ECO:0000259" key="7">
    <source>
        <dbReference type="SMART" id="SM00778"/>
    </source>
</evidence>
<evidence type="ECO:0000256" key="6">
    <source>
        <dbReference type="ARBA" id="ARBA00023163"/>
    </source>
</evidence>
<keyword evidence="4" id="KW-0548">Nucleotidyltransferase</keyword>
<dbReference type="GO" id="GO:0000428">
    <property type="term" value="C:DNA-directed RNA polymerase complex"/>
    <property type="evidence" value="ECO:0007669"/>
    <property type="project" value="UniProtKB-KW"/>
</dbReference>
<gene>
    <name evidence="8" type="ORF">LNQ82_06685</name>
</gene>
<dbReference type="Pfam" id="PF08273">
    <property type="entry name" value="Zn_Ribbon_Prim"/>
    <property type="match status" value="1"/>
</dbReference>
<dbReference type="InterPro" id="IPR055570">
    <property type="entry name" value="DUF7146"/>
</dbReference>
<dbReference type="GO" id="GO:0008270">
    <property type="term" value="F:zinc ion binding"/>
    <property type="evidence" value="ECO:0007669"/>
    <property type="project" value="InterPro"/>
</dbReference>
<dbReference type="Proteomes" id="UP001056819">
    <property type="component" value="Chromosome"/>
</dbReference>
<dbReference type="AlphaFoldDB" id="A0AAE9HXI2"/>
<evidence type="ECO:0000256" key="2">
    <source>
        <dbReference type="ARBA" id="ARBA00022515"/>
    </source>
</evidence>
<evidence type="ECO:0000313" key="8">
    <source>
        <dbReference type="EMBL" id="URD66901.1"/>
    </source>
</evidence>
<protein>
    <submittedName>
        <fullName evidence="8">Toprim domain-containing protein</fullName>
    </submittedName>
</protein>
<keyword evidence="6" id="KW-0804">Transcription</keyword>
<dbReference type="Pfam" id="PF13362">
    <property type="entry name" value="Toprim_3"/>
    <property type="match status" value="1"/>
</dbReference>
<dbReference type="RefSeq" id="WP_027022587.1">
    <property type="nucleotide sequence ID" value="NZ_CP097501.1"/>
</dbReference>
<reference evidence="8" key="1">
    <citation type="submission" date="2022-05" db="EMBL/GenBank/DDBJ databases">
        <title>Alysiella filiformis genome sequencing.</title>
        <authorList>
            <person name="Viehboeck T."/>
        </authorList>
    </citation>
    <scope>NUCLEOTIDE SEQUENCE</scope>
    <source>
        <strain evidence="8">DSM 2580</strain>
    </source>
</reference>
<evidence type="ECO:0000256" key="3">
    <source>
        <dbReference type="ARBA" id="ARBA00022679"/>
    </source>
</evidence>
<keyword evidence="2" id="KW-0639">Primosome</keyword>
<dbReference type="GO" id="GO:0003677">
    <property type="term" value="F:DNA binding"/>
    <property type="evidence" value="ECO:0007669"/>
    <property type="project" value="InterPro"/>
</dbReference>
<evidence type="ECO:0000256" key="5">
    <source>
        <dbReference type="ARBA" id="ARBA00022705"/>
    </source>
</evidence>
<accession>A0AAE9HXI2</accession>
<dbReference type="GO" id="GO:0004386">
    <property type="term" value="F:helicase activity"/>
    <property type="evidence" value="ECO:0007669"/>
    <property type="project" value="InterPro"/>
</dbReference>
<dbReference type="CDD" id="cd01029">
    <property type="entry name" value="TOPRIM_primases"/>
    <property type="match status" value="1"/>
</dbReference>
<dbReference type="InterPro" id="IPR006171">
    <property type="entry name" value="TOPRIM_dom"/>
</dbReference>
<proteinExistence type="predicted"/>
<evidence type="ECO:0000256" key="1">
    <source>
        <dbReference type="ARBA" id="ARBA00022478"/>
    </source>
</evidence>
<name>A0AAE9HXI2_9NEIS</name>